<dbReference type="GO" id="GO:0006543">
    <property type="term" value="P:L-glutamine catabolic process"/>
    <property type="evidence" value="ECO:0007669"/>
    <property type="project" value="TreeGrafter"/>
</dbReference>
<name>A0A8S3T2M8_MYTED</name>
<protein>
    <submittedName>
        <fullName evidence="2">GlsA</fullName>
        <ecNumber evidence="2">3.5.1.2</ecNumber>
    </submittedName>
</protein>
<proteinExistence type="predicted"/>
<dbReference type="InterPro" id="IPR041541">
    <property type="entry name" value="Glutaminase_EF-hand"/>
</dbReference>
<dbReference type="PANTHER" id="PTHR12544:SF29">
    <property type="entry name" value="GLUTAMINASE"/>
    <property type="match status" value="1"/>
</dbReference>
<reference evidence="2" key="1">
    <citation type="submission" date="2021-03" db="EMBL/GenBank/DDBJ databases">
        <authorList>
            <person name="Bekaert M."/>
        </authorList>
    </citation>
    <scope>NUCLEOTIDE SEQUENCE</scope>
</reference>
<accession>A0A8S3T2M8</accession>
<dbReference type="PANTHER" id="PTHR12544">
    <property type="entry name" value="GLUTAMINASE"/>
    <property type="match status" value="1"/>
</dbReference>
<evidence type="ECO:0000313" key="2">
    <source>
        <dbReference type="EMBL" id="CAG2225590.1"/>
    </source>
</evidence>
<dbReference type="EC" id="3.5.1.2" evidence="2"/>
<evidence type="ECO:0000313" key="3">
    <source>
        <dbReference type="Proteomes" id="UP000683360"/>
    </source>
</evidence>
<dbReference type="OrthoDB" id="9995210at2759"/>
<dbReference type="Proteomes" id="UP000683360">
    <property type="component" value="Unassembled WGS sequence"/>
</dbReference>
<organism evidence="2 3">
    <name type="scientific">Mytilus edulis</name>
    <name type="common">Blue mussel</name>
    <dbReference type="NCBI Taxonomy" id="6550"/>
    <lineage>
        <taxon>Eukaryota</taxon>
        <taxon>Metazoa</taxon>
        <taxon>Spiralia</taxon>
        <taxon>Lophotrochozoa</taxon>
        <taxon>Mollusca</taxon>
        <taxon>Bivalvia</taxon>
        <taxon>Autobranchia</taxon>
        <taxon>Pteriomorphia</taxon>
        <taxon>Mytilida</taxon>
        <taxon>Mytiloidea</taxon>
        <taxon>Mytilidae</taxon>
        <taxon>Mytilinae</taxon>
        <taxon>Mytilus</taxon>
    </lineage>
</organism>
<dbReference type="EMBL" id="CAJPWZ010001853">
    <property type="protein sequence ID" value="CAG2225590.1"/>
    <property type="molecule type" value="Genomic_DNA"/>
</dbReference>
<dbReference type="InterPro" id="IPR015868">
    <property type="entry name" value="Glutaminase"/>
</dbReference>
<comment type="caution">
    <text evidence="2">The sequence shown here is derived from an EMBL/GenBank/DDBJ whole genome shotgun (WGS) entry which is preliminary data.</text>
</comment>
<sequence length="233" mass="27160">MHRHVTFVKKIIKLENFGRYSKNGFTLVGSCNSVINRHWYNTGTNNPNTYHTQFPAKEEKVLASRKLQKERESWAIQNFEDRLFNYLSDNGDRLSVQKFRTAIANYGLRDSDPRLKESMENLNNVQAQADLHGLFVDKNTFKDCIADNIVLIAKAFHNNFIIPDFPMFRQQIDDLYWKAKSNSTGRGKVLYWKAKSNSGQWWEGKVLYWKAKSNNDGRVRFFIGKLRVIVLAG</sequence>
<keyword evidence="3" id="KW-1185">Reference proteome</keyword>
<keyword evidence="2" id="KW-0378">Hydrolase</keyword>
<dbReference type="AlphaFoldDB" id="A0A8S3T2M8"/>
<dbReference type="GO" id="GO:0006537">
    <property type="term" value="P:glutamate biosynthetic process"/>
    <property type="evidence" value="ECO:0007669"/>
    <property type="project" value="TreeGrafter"/>
</dbReference>
<dbReference type="GO" id="GO:0004359">
    <property type="term" value="F:glutaminase activity"/>
    <property type="evidence" value="ECO:0007669"/>
    <property type="project" value="UniProtKB-EC"/>
</dbReference>
<dbReference type="Gene3D" id="1.10.238.210">
    <property type="match status" value="1"/>
</dbReference>
<feature type="domain" description="Glutaminase EF-hand" evidence="1">
    <location>
        <begin position="80"/>
        <end position="163"/>
    </location>
</feature>
<dbReference type="Pfam" id="PF17959">
    <property type="entry name" value="EF-hand_14"/>
    <property type="match status" value="1"/>
</dbReference>
<gene>
    <name evidence="2" type="ORF">MEDL_38713</name>
</gene>
<evidence type="ECO:0000259" key="1">
    <source>
        <dbReference type="Pfam" id="PF17959"/>
    </source>
</evidence>